<proteinExistence type="predicted"/>
<comment type="caution">
    <text evidence="1">The sequence shown here is derived from an EMBL/GenBank/DDBJ whole genome shotgun (WGS) entry which is preliminary data.</text>
</comment>
<dbReference type="Proteomes" id="UP000653565">
    <property type="component" value="Unassembled WGS sequence"/>
</dbReference>
<keyword evidence="2" id="KW-1185">Reference proteome</keyword>
<dbReference type="SUPFAM" id="SSF48264">
    <property type="entry name" value="Cytochrome P450"/>
    <property type="match status" value="1"/>
</dbReference>
<dbReference type="Gene3D" id="1.10.630.10">
    <property type="entry name" value="Cytochrome P450"/>
    <property type="match status" value="1"/>
</dbReference>
<protein>
    <submittedName>
        <fullName evidence="1">Uncharacterized protein</fullName>
    </submittedName>
</protein>
<dbReference type="GO" id="GO:0004497">
    <property type="term" value="F:monooxygenase activity"/>
    <property type="evidence" value="ECO:0007669"/>
    <property type="project" value="InterPro"/>
</dbReference>
<dbReference type="GO" id="GO:0016705">
    <property type="term" value="F:oxidoreductase activity, acting on paired donors, with incorporation or reduction of molecular oxygen"/>
    <property type="evidence" value="ECO:0007669"/>
    <property type="project" value="InterPro"/>
</dbReference>
<accession>A0A8H4GSL7</accession>
<organism evidence="1 2">
    <name type="scientific">Aspergillus fumigatiaffinis</name>
    <dbReference type="NCBI Taxonomy" id="340414"/>
    <lineage>
        <taxon>Eukaryota</taxon>
        <taxon>Fungi</taxon>
        <taxon>Dikarya</taxon>
        <taxon>Ascomycota</taxon>
        <taxon>Pezizomycotina</taxon>
        <taxon>Eurotiomycetes</taxon>
        <taxon>Eurotiomycetidae</taxon>
        <taxon>Eurotiales</taxon>
        <taxon>Aspergillaceae</taxon>
        <taxon>Aspergillus</taxon>
        <taxon>Aspergillus subgen. Fumigati</taxon>
    </lineage>
</organism>
<dbReference type="InterPro" id="IPR036396">
    <property type="entry name" value="Cyt_P450_sf"/>
</dbReference>
<dbReference type="GO" id="GO:0005506">
    <property type="term" value="F:iron ion binding"/>
    <property type="evidence" value="ECO:0007669"/>
    <property type="project" value="InterPro"/>
</dbReference>
<gene>
    <name evidence="1" type="ORF">CNMCM6805_003119</name>
</gene>
<name>A0A8H4GSL7_9EURO</name>
<evidence type="ECO:0000313" key="1">
    <source>
        <dbReference type="EMBL" id="KAF4227334.1"/>
    </source>
</evidence>
<evidence type="ECO:0000313" key="2">
    <source>
        <dbReference type="Proteomes" id="UP000653565"/>
    </source>
</evidence>
<sequence>MFDAKLTAAIDERDIRASCGHLCGAFRLKTCPEIARRITAARAASETKDVRPYSLLDALVAAAFDNGSLSRDGKWANEAAQVQLLADEHAPKLESFVKETFRLYDISPLVSFRRVMKSATLDSIGLISSSRHDRLVSMSGGPSGARVL</sequence>
<dbReference type="GO" id="GO:0020037">
    <property type="term" value="F:heme binding"/>
    <property type="evidence" value="ECO:0007669"/>
    <property type="project" value="InterPro"/>
</dbReference>
<reference evidence="1" key="1">
    <citation type="journal article" date="2020" name="bioRxiv">
        <title>Genomic and phenotypic heterogeneity of clinical isolates of the human pathogens Aspergillus fumigatus, Aspergillus lentulus and Aspergillus fumigatiaffinis.</title>
        <authorList>
            <person name="dos Santos R.A.C."/>
            <person name="Steenwyk J.L."/>
            <person name="Rivero-Menendez O."/>
            <person name="Mead M.E."/>
            <person name="Silva L.P."/>
            <person name="Bastos R.W."/>
            <person name="Alastruey-Izquierdo A."/>
            <person name="Goldman G.H."/>
            <person name="Rokas A."/>
        </authorList>
    </citation>
    <scope>NUCLEOTIDE SEQUENCE</scope>
    <source>
        <strain evidence="1">CNM-CM6805</strain>
    </source>
</reference>
<dbReference type="AlphaFoldDB" id="A0A8H4GSL7"/>
<dbReference type="EMBL" id="JAAAPX010000187">
    <property type="protein sequence ID" value="KAF4227334.1"/>
    <property type="molecule type" value="Genomic_DNA"/>
</dbReference>
<reference evidence="1" key="2">
    <citation type="submission" date="2020-04" db="EMBL/GenBank/DDBJ databases">
        <authorList>
            <person name="Santos R.A.C."/>
            <person name="Steenwyk J.L."/>
            <person name="Rivero-Menendez O."/>
            <person name="Mead M.E."/>
            <person name="Silva L.P."/>
            <person name="Bastos R.W."/>
            <person name="Alastruey-Izquierdo A."/>
            <person name="Goldman G.H."/>
            <person name="Rokas A."/>
        </authorList>
    </citation>
    <scope>NUCLEOTIDE SEQUENCE</scope>
    <source>
        <strain evidence="1">CNM-CM6805</strain>
    </source>
</reference>